<proteinExistence type="predicted"/>
<name>A0AAD7RA14_9TELE</name>
<sequence length="197" mass="21443">MAIPALLCRDFSLAYVTEHSLYMCTCVQGLAACGVINSSQCSCKDHPFSVLQRPGGSSMVHAKCLTVWYTSPLNVALLLNNSEVRHLSLVRCSPPGGKAASHDSFSVQRLERLSVSYPAWRAGQSHDVVLGRDMGVPYHEEARVAIIHTSILMGKATLKAYTVQTKADANGVLPFPNVRMSQIGLPEASVMFVTFLY</sequence>
<organism evidence="1 2">
    <name type="scientific">Aldrovandia affinis</name>
    <dbReference type="NCBI Taxonomy" id="143900"/>
    <lineage>
        <taxon>Eukaryota</taxon>
        <taxon>Metazoa</taxon>
        <taxon>Chordata</taxon>
        <taxon>Craniata</taxon>
        <taxon>Vertebrata</taxon>
        <taxon>Euteleostomi</taxon>
        <taxon>Actinopterygii</taxon>
        <taxon>Neopterygii</taxon>
        <taxon>Teleostei</taxon>
        <taxon>Notacanthiformes</taxon>
        <taxon>Halosauridae</taxon>
        <taxon>Aldrovandia</taxon>
    </lineage>
</organism>
<dbReference type="Pfam" id="PF15137">
    <property type="entry name" value="ECPIP"/>
    <property type="match status" value="1"/>
</dbReference>
<reference evidence="1" key="1">
    <citation type="journal article" date="2023" name="Science">
        <title>Genome structures resolve the early diversification of teleost fishes.</title>
        <authorList>
            <person name="Parey E."/>
            <person name="Louis A."/>
            <person name="Montfort J."/>
            <person name="Bouchez O."/>
            <person name="Roques C."/>
            <person name="Iampietro C."/>
            <person name="Lluch J."/>
            <person name="Castinel A."/>
            <person name="Donnadieu C."/>
            <person name="Desvignes T."/>
            <person name="Floi Bucao C."/>
            <person name="Jouanno E."/>
            <person name="Wen M."/>
            <person name="Mejri S."/>
            <person name="Dirks R."/>
            <person name="Jansen H."/>
            <person name="Henkel C."/>
            <person name="Chen W.J."/>
            <person name="Zahm M."/>
            <person name="Cabau C."/>
            <person name="Klopp C."/>
            <person name="Thompson A.W."/>
            <person name="Robinson-Rechavi M."/>
            <person name="Braasch I."/>
            <person name="Lecointre G."/>
            <person name="Bobe J."/>
            <person name="Postlethwait J.H."/>
            <person name="Berthelot C."/>
            <person name="Roest Crollius H."/>
            <person name="Guiguen Y."/>
        </authorList>
    </citation>
    <scope>NUCLEOTIDE SEQUENCE</scope>
    <source>
        <strain evidence="1">NC1722</strain>
    </source>
</reference>
<accession>A0AAD7RA14</accession>
<dbReference type="InterPro" id="IPR029250">
    <property type="entry name" value="ECPIP"/>
</dbReference>
<evidence type="ECO:0000313" key="2">
    <source>
        <dbReference type="Proteomes" id="UP001221898"/>
    </source>
</evidence>
<gene>
    <name evidence="1" type="ORF">AAFF_G00281530</name>
</gene>
<evidence type="ECO:0000313" key="1">
    <source>
        <dbReference type="EMBL" id="KAJ8372548.1"/>
    </source>
</evidence>
<dbReference type="Proteomes" id="UP001221898">
    <property type="component" value="Unassembled WGS sequence"/>
</dbReference>
<dbReference type="AlphaFoldDB" id="A0AAD7RA14"/>
<keyword evidence="2" id="KW-1185">Reference proteome</keyword>
<protein>
    <submittedName>
        <fullName evidence="1">Uncharacterized protein</fullName>
    </submittedName>
</protein>
<dbReference type="EMBL" id="JAINUG010000397">
    <property type="protein sequence ID" value="KAJ8372548.1"/>
    <property type="molecule type" value="Genomic_DNA"/>
</dbReference>
<comment type="caution">
    <text evidence="1">The sequence shown here is derived from an EMBL/GenBank/DDBJ whole genome shotgun (WGS) entry which is preliminary data.</text>
</comment>